<name>A0A6I6MJU3_9CAUL</name>
<dbReference type="InterPro" id="IPR027417">
    <property type="entry name" value="P-loop_NTPase"/>
</dbReference>
<dbReference type="KEGG" id="tsv:DSM104635_00010"/>
<proteinExistence type="predicted"/>
<accession>A0A6I6MJU3</accession>
<reference evidence="2" key="1">
    <citation type="submission" date="2019-12" db="EMBL/GenBank/DDBJ databases">
        <title>Complete genome of Terracaulis silvestris 0127_4.</title>
        <authorList>
            <person name="Vieira S."/>
            <person name="Riedel T."/>
            <person name="Sproer C."/>
            <person name="Pascual J."/>
            <person name="Boedeker C."/>
            <person name="Overmann J."/>
        </authorList>
    </citation>
    <scope>NUCLEOTIDE SEQUENCE [LARGE SCALE GENOMIC DNA]</scope>
    <source>
        <strain evidence="2">0127_4</strain>
    </source>
</reference>
<gene>
    <name evidence="1" type="ORF">DSM104635_00010</name>
</gene>
<dbReference type="Gene3D" id="3.40.50.300">
    <property type="entry name" value="P-loop containing nucleotide triphosphate hydrolases"/>
    <property type="match status" value="1"/>
</dbReference>
<dbReference type="AlphaFoldDB" id="A0A6I6MJU3"/>
<evidence type="ECO:0000313" key="1">
    <source>
        <dbReference type="EMBL" id="QGZ93204.1"/>
    </source>
</evidence>
<evidence type="ECO:0000313" key="2">
    <source>
        <dbReference type="Proteomes" id="UP000431269"/>
    </source>
</evidence>
<keyword evidence="2" id="KW-1185">Reference proteome</keyword>
<organism evidence="1 2">
    <name type="scientific">Terricaulis silvestris</name>
    <dbReference type="NCBI Taxonomy" id="2686094"/>
    <lineage>
        <taxon>Bacteria</taxon>
        <taxon>Pseudomonadati</taxon>
        <taxon>Pseudomonadota</taxon>
        <taxon>Alphaproteobacteria</taxon>
        <taxon>Caulobacterales</taxon>
        <taxon>Caulobacteraceae</taxon>
        <taxon>Terricaulis</taxon>
    </lineage>
</organism>
<dbReference type="EMBL" id="CP047045">
    <property type="protein sequence ID" value="QGZ93204.1"/>
    <property type="molecule type" value="Genomic_DNA"/>
</dbReference>
<protein>
    <submittedName>
        <fullName evidence="1">Putative phosphoesterase (MutT family)</fullName>
    </submittedName>
</protein>
<dbReference type="Proteomes" id="UP000431269">
    <property type="component" value="Chromosome"/>
</dbReference>
<dbReference type="Gene3D" id="3.90.79.10">
    <property type="entry name" value="Nucleoside Triphosphate Pyrophosphohydrolase"/>
    <property type="match status" value="1"/>
</dbReference>
<dbReference type="SUPFAM" id="SSF52540">
    <property type="entry name" value="P-loop containing nucleoside triphosphate hydrolases"/>
    <property type="match status" value="1"/>
</dbReference>
<dbReference type="RefSeq" id="WP_158764222.1">
    <property type="nucleotide sequence ID" value="NZ_CP047045.1"/>
</dbReference>
<sequence>MSIDDKVTALETKAVKVHSHLRYGARAFVIEFAGTPKAGKSTAVEAVRHFFSRQNFRVHILSERAAQCPIPMKGHLFFNTWCATSMLAELLENIETDTDIIIVDRGIFDSLVWLLLQRERGELTQEEADTIEAFLLLERWRSLIDLSIVMSVDADTAMKREVAQRITKKPGSIMNTDVLNAITRSVRTATDKYEKDFPKILSLDTSGSSSVRESNADLANNIVDCLEEFLNPEILVVPREEIEKIPLEDGGSFSASSVEVAIECIRQHGTYMRRADAENTESVVQIIPAGVLTSKDTVFIFQRKENDPKSKLFGKATVWQGTHVSKVDGQSGEPLLKAALLDRLMRSLFLSREFATNVKGYCWDPDEPHSSKHFGVIFQVEIDNVHTATDLRKKEFRRARGRGHDLTGRFTSWDELDARVEELALESWSRAILKGRSVFS</sequence>